<dbReference type="Gene3D" id="1.10.10.10">
    <property type="entry name" value="Winged helix-like DNA-binding domain superfamily/Winged helix DNA-binding domain"/>
    <property type="match status" value="1"/>
</dbReference>
<dbReference type="InterPro" id="IPR013249">
    <property type="entry name" value="RNA_pol_sigma70_r4_t2"/>
</dbReference>
<accession>A0ABQ5YKH3</accession>
<dbReference type="Pfam" id="PF04542">
    <property type="entry name" value="Sigma70_r2"/>
    <property type="match status" value="1"/>
</dbReference>
<dbReference type="InterPro" id="IPR007627">
    <property type="entry name" value="RNA_pol_sigma70_r2"/>
</dbReference>
<keyword evidence="2 6" id="KW-0805">Transcription regulation</keyword>
<keyword evidence="3 6" id="KW-0731">Sigma factor</keyword>
<evidence type="ECO:0000256" key="5">
    <source>
        <dbReference type="ARBA" id="ARBA00023163"/>
    </source>
</evidence>
<keyword evidence="4 6" id="KW-0238">DNA-binding</keyword>
<dbReference type="InterPro" id="IPR036388">
    <property type="entry name" value="WH-like_DNA-bd_sf"/>
</dbReference>
<comment type="similarity">
    <text evidence="1 6">Belongs to the sigma-70 factor family. ECF subfamily.</text>
</comment>
<sequence>MSLLGAREGGERKGPLKMDTITLQPANLLDSLGITSNTERKVTPKLEKARESSHVLPVETVKPQAAAVSQEKTRTMSSERDIDHELVLRVQRGDKKAFELLVNKYHRKIGRLLSRMIRDQAEIEDVTQEAFIKAYRALPAFRGESAFYTWLYRIAINTAKNYLASLGRRPVLSTEYEDEDGDTLDTASQLPDMNTPETEMMNRQIVATVNQAVEALPEELRTAITLREMEGLSYEDIAAVMNCPIGTVRSRIFRAREAIATKLRPMIESVGKDRRW</sequence>
<dbReference type="PANTHER" id="PTHR43133:SF53">
    <property type="entry name" value="ECF RNA POLYMERASE SIGMA-E FACTOR"/>
    <property type="match status" value="1"/>
</dbReference>
<dbReference type="Proteomes" id="UP001156706">
    <property type="component" value="Unassembled WGS sequence"/>
</dbReference>
<evidence type="ECO:0000256" key="2">
    <source>
        <dbReference type="ARBA" id="ARBA00023015"/>
    </source>
</evidence>
<gene>
    <name evidence="10" type="ORF">GCM10007907_32540</name>
</gene>
<protein>
    <recommendedName>
        <fullName evidence="6">RNA polymerase sigma factor</fullName>
    </recommendedName>
</protein>
<feature type="domain" description="RNA polymerase sigma factor 70 region 4 type 2" evidence="9">
    <location>
        <begin position="210"/>
        <end position="258"/>
    </location>
</feature>
<organism evidence="10 11">
    <name type="scientific">Chitinimonas prasina</name>
    <dbReference type="NCBI Taxonomy" id="1434937"/>
    <lineage>
        <taxon>Bacteria</taxon>
        <taxon>Pseudomonadati</taxon>
        <taxon>Pseudomonadota</taxon>
        <taxon>Betaproteobacteria</taxon>
        <taxon>Neisseriales</taxon>
        <taxon>Chitinibacteraceae</taxon>
        <taxon>Chitinimonas</taxon>
    </lineage>
</organism>
<dbReference type="InterPro" id="IPR014286">
    <property type="entry name" value="RNA_pol_sigma70_RpoE"/>
</dbReference>
<evidence type="ECO:0000259" key="8">
    <source>
        <dbReference type="Pfam" id="PF04542"/>
    </source>
</evidence>
<comment type="caution">
    <text evidence="10">The sequence shown here is derived from an EMBL/GenBank/DDBJ whole genome shotgun (WGS) entry which is preliminary data.</text>
</comment>
<dbReference type="CDD" id="cd06171">
    <property type="entry name" value="Sigma70_r4"/>
    <property type="match status" value="1"/>
</dbReference>
<dbReference type="SUPFAM" id="SSF88946">
    <property type="entry name" value="Sigma2 domain of RNA polymerase sigma factors"/>
    <property type="match status" value="1"/>
</dbReference>
<evidence type="ECO:0000256" key="4">
    <source>
        <dbReference type="ARBA" id="ARBA00023125"/>
    </source>
</evidence>
<dbReference type="InterPro" id="IPR013324">
    <property type="entry name" value="RNA_pol_sigma_r3/r4-like"/>
</dbReference>
<keyword evidence="5 6" id="KW-0804">Transcription</keyword>
<evidence type="ECO:0000313" key="11">
    <source>
        <dbReference type="Proteomes" id="UP001156706"/>
    </source>
</evidence>
<keyword evidence="11" id="KW-1185">Reference proteome</keyword>
<evidence type="ECO:0000256" key="1">
    <source>
        <dbReference type="ARBA" id="ARBA00010641"/>
    </source>
</evidence>
<dbReference type="InterPro" id="IPR014284">
    <property type="entry name" value="RNA_pol_sigma-70_dom"/>
</dbReference>
<evidence type="ECO:0000256" key="3">
    <source>
        <dbReference type="ARBA" id="ARBA00023082"/>
    </source>
</evidence>
<dbReference type="Pfam" id="PF08281">
    <property type="entry name" value="Sigma70_r4_2"/>
    <property type="match status" value="1"/>
</dbReference>
<dbReference type="Gene3D" id="1.10.1740.10">
    <property type="match status" value="1"/>
</dbReference>
<dbReference type="InterPro" id="IPR000838">
    <property type="entry name" value="RNA_pol_sigma70_ECF_CS"/>
</dbReference>
<evidence type="ECO:0000256" key="6">
    <source>
        <dbReference type="RuleBase" id="RU000716"/>
    </source>
</evidence>
<dbReference type="NCBIfam" id="TIGR02937">
    <property type="entry name" value="sigma70-ECF"/>
    <property type="match status" value="1"/>
</dbReference>
<evidence type="ECO:0000256" key="7">
    <source>
        <dbReference type="SAM" id="MobiDB-lite"/>
    </source>
</evidence>
<dbReference type="PROSITE" id="PS01063">
    <property type="entry name" value="SIGMA70_ECF"/>
    <property type="match status" value="1"/>
</dbReference>
<feature type="region of interest" description="Disordered" evidence="7">
    <location>
        <begin position="176"/>
        <end position="195"/>
    </location>
</feature>
<evidence type="ECO:0000259" key="9">
    <source>
        <dbReference type="Pfam" id="PF08281"/>
    </source>
</evidence>
<feature type="domain" description="RNA polymerase sigma-70 region 2" evidence="8">
    <location>
        <begin position="101"/>
        <end position="168"/>
    </location>
</feature>
<reference evidence="11" key="1">
    <citation type="journal article" date="2019" name="Int. J. Syst. Evol. Microbiol.">
        <title>The Global Catalogue of Microorganisms (GCM) 10K type strain sequencing project: providing services to taxonomists for standard genome sequencing and annotation.</title>
        <authorList>
            <consortium name="The Broad Institute Genomics Platform"/>
            <consortium name="The Broad Institute Genome Sequencing Center for Infectious Disease"/>
            <person name="Wu L."/>
            <person name="Ma J."/>
        </authorList>
    </citation>
    <scope>NUCLEOTIDE SEQUENCE [LARGE SCALE GENOMIC DNA]</scope>
    <source>
        <strain evidence="11">NBRC 110044</strain>
    </source>
</reference>
<proteinExistence type="inferred from homology"/>
<dbReference type="InterPro" id="IPR013325">
    <property type="entry name" value="RNA_pol_sigma_r2"/>
</dbReference>
<dbReference type="PANTHER" id="PTHR43133">
    <property type="entry name" value="RNA POLYMERASE ECF-TYPE SIGMA FACTO"/>
    <property type="match status" value="1"/>
</dbReference>
<dbReference type="SUPFAM" id="SSF88659">
    <property type="entry name" value="Sigma3 and sigma4 domains of RNA polymerase sigma factors"/>
    <property type="match status" value="1"/>
</dbReference>
<name>A0ABQ5YKH3_9NEIS</name>
<feature type="compositionally biased region" description="Polar residues" evidence="7">
    <location>
        <begin position="185"/>
        <end position="195"/>
    </location>
</feature>
<dbReference type="InterPro" id="IPR039425">
    <property type="entry name" value="RNA_pol_sigma-70-like"/>
</dbReference>
<dbReference type="EMBL" id="BSOG01000004">
    <property type="protein sequence ID" value="GLR14464.1"/>
    <property type="molecule type" value="Genomic_DNA"/>
</dbReference>
<dbReference type="NCBIfam" id="TIGR02939">
    <property type="entry name" value="RpoE_Sigma70"/>
    <property type="match status" value="1"/>
</dbReference>
<evidence type="ECO:0000313" key="10">
    <source>
        <dbReference type="EMBL" id="GLR14464.1"/>
    </source>
</evidence>